<evidence type="ECO:0000313" key="6">
    <source>
        <dbReference type="EMBL" id="QIK41403.1"/>
    </source>
</evidence>
<feature type="transmembrane region" description="Helical" evidence="4">
    <location>
        <begin position="322"/>
        <end position="342"/>
    </location>
</feature>
<keyword evidence="1 4" id="KW-0812">Transmembrane</keyword>
<dbReference type="InterPro" id="IPR011701">
    <property type="entry name" value="MFS"/>
</dbReference>
<dbReference type="InterPro" id="IPR036259">
    <property type="entry name" value="MFS_trans_sf"/>
</dbReference>
<keyword evidence="3 4" id="KW-0472">Membrane</keyword>
<evidence type="ECO:0000259" key="5">
    <source>
        <dbReference type="PROSITE" id="PS50850"/>
    </source>
</evidence>
<feature type="transmembrane region" description="Helical" evidence="4">
    <location>
        <begin position="42"/>
        <end position="61"/>
    </location>
</feature>
<dbReference type="KEGG" id="mon:G8E03_11870"/>
<feature type="transmembrane region" description="Helical" evidence="4">
    <location>
        <begin position="230"/>
        <end position="253"/>
    </location>
</feature>
<feature type="transmembrane region" description="Helical" evidence="4">
    <location>
        <begin position="73"/>
        <end position="91"/>
    </location>
</feature>
<evidence type="ECO:0000313" key="7">
    <source>
        <dbReference type="Proteomes" id="UP000500791"/>
    </source>
</evidence>
<feature type="transmembrane region" description="Helical" evidence="4">
    <location>
        <begin position="354"/>
        <end position="372"/>
    </location>
</feature>
<feature type="transmembrane region" description="Helical" evidence="4">
    <location>
        <begin position="200"/>
        <end position="224"/>
    </location>
</feature>
<keyword evidence="2 4" id="KW-1133">Transmembrane helix</keyword>
<feature type="transmembrane region" description="Helical" evidence="4">
    <location>
        <begin position="265"/>
        <end position="283"/>
    </location>
</feature>
<dbReference type="GO" id="GO:0005886">
    <property type="term" value="C:plasma membrane"/>
    <property type="evidence" value="ECO:0007669"/>
    <property type="project" value="TreeGrafter"/>
</dbReference>
<feature type="domain" description="Major facilitator superfamily (MFS) profile" evidence="5">
    <location>
        <begin position="7"/>
        <end position="378"/>
    </location>
</feature>
<protein>
    <submittedName>
        <fullName evidence="6">MFS transporter</fullName>
    </submittedName>
</protein>
<dbReference type="Proteomes" id="UP000500791">
    <property type="component" value="Chromosome"/>
</dbReference>
<proteinExistence type="predicted"/>
<dbReference type="EMBL" id="CP049811">
    <property type="protein sequence ID" value="QIK41403.1"/>
    <property type="molecule type" value="Genomic_DNA"/>
</dbReference>
<dbReference type="Gene3D" id="1.20.1250.20">
    <property type="entry name" value="MFS general substrate transporter like domains"/>
    <property type="match status" value="2"/>
</dbReference>
<name>A0A6G7VMT5_9RHOB</name>
<sequence>MIKVFTSSWALFLGLLLLMIGNGLQGTLLGLRGALEGFDAAVMAWVMSAYFAGFMFGSRMAPGMIQRVGHVRVFAALASMISAGFILYAAVPDPIAWAAMRFVVGFCFSGVYVVCESWLNDTSTNETRGKTLSLYMIVQMVGIVSAQGIVNFADAGSYILFVVMSVLVSVSFAPILLSATPAPVFQGAKPMTLRRLYETSPLGCIGMFFIGAVFAGMFGMAAVYGSEKGLSVADITTFVAMIYIGGMVAQYPIGWLSDRMDRRRLITFICLAAAAAMIPSALFADSYVILLIGALALGGLSNPLYSLLIAYTADYLQPEDMAAASGGLMFINGAGAVLGPFIVGTMMTALGADFYFVFMGVNFAIIAGYGFYRMTRRAAPSVEDTSAYAYVAPQASPVAVEVAQEYAIDLAEHEEQEKESAST</sequence>
<dbReference type="PROSITE" id="PS50850">
    <property type="entry name" value="MFS"/>
    <property type="match status" value="1"/>
</dbReference>
<dbReference type="InterPro" id="IPR020846">
    <property type="entry name" value="MFS_dom"/>
</dbReference>
<dbReference type="RefSeq" id="WP_166192112.1">
    <property type="nucleotide sequence ID" value="NZ_CP049811.1"/>
</dbReference>
<accession>A0A6G7VMT5</accession>
<feature type="transmembrane region" description="Helical" evidence="4">
    <location>
        <begin position="131"/>
        <end position="152"/>
    </location>
</feature>
<reference evidence="6 7" key="1">
    <citation type="submission" date="2020-03" db="EMBL/GenBank/DDBJ databases">
        <title>Complete genome sequence of Monaibacterium sp. ALG8 with diverse plasmids.</title>
        <authorList>
            <person name="Sun C."/>
        </authorList>
    </citation>
    <scope>NUCLEOTIDE SEQUENCE [LARGE SCALE GENOMIC DNA]</scope>
    <source>
        <strain evidence="6 7">ALG8</strain>
    </source>
</reference>
<dbReference type="SUPFAM" id="SSF103473">
    <property type="entry name" value="MFS general substrate transporter"/>
    <property type="match status" value="1"/>
</dbReference>
<feature type="transmembrane region" description="Helical" evidence="4">
    <location>
        <begin position="97"/>
        <end position="119"/>
    </location>
</feature>
<keyword evidence="7" id="KW-1185">Reference proteome</keyword>
<dbReference type="InterPro" id="IPR047200">
    <property type="entry name" value="MFS_YcaD-like"/>
</dbReference>
<dbReference type="PANTHER" id="PTHR23521:SF3">
    <property type="entry name" value="MFS TRANSPORTER"/>
    <property type="match status" value="1"/>
</dbReference>
<gene>
    <name evidence="6" type="ORF">G8E03_11870</name>
</gene>
<dbReference type="CDD" id="cd17477">
    <property type="entry name" value="MFS_YcaD_like"/>
    <property type="match status" value="1"/>
</dbReference>
<evidence type="ECO:0000256" key="4">
    <source>
        <dbReference type="SAM" id="Phobius"/>
    </source>
</evidence>
<dbReference type="AlphaFoldDB" id="A0A6G7VMT5"/>
<feature type="transmembrane region" description="Helical" evidence="4">
    <location>
        <begin position="158"/>
        <end position="179"/>
    </location>
</feature>
<evidence type="ECO:0000256" key="1">
    <source>
        <dbReference type="ARBA" id="ARBA00022692"/>
    </source>
</evidence>
<evidence type="ECO:0000256" key="3">
    <source>
        <dbReference type="ARBA" id="ARBA00023136"/>
    </source>
</evidence>
<feature type="transmembrane region" description="Helical" evidence="4">
    <location>
        <begin position="289"/>
        <end position="310"/>
    </location>
</feature>
<dbReference type="Pfam" id="PF07690">
    <property type="entry name" value="MFS_1"/>
    <property type="match status" value="1"/>
</dbReference>
<evidence type="ECO:0000256" key="2">
    <source>
        <dbReference type="ARBA" id="ARBA00022989"/>
    </source>
</evidence>
<organism evidence="6 7">
    <name type="scientific">Pontivivens nitratireducens</name>
    <dbReference type="NCBI Taxonomy" id="2758038"/>
    <lineage>
        <taxon>Bacteria</taxon>
        <taxon>Pseudomonadati</taxon>
        <taxon>Pseudomonadota</taxon>
        <taxon>Alphaproteobacteria</taxon>
        <taxon>Rhodobacterales</taxon>
        <taxon>Paracoccaceae</taxon>
        <taxon>Pontivivens</taxon>
    </lineage>
</organism>
<dbReference type="PANTHER" id="PTHR23521">
    <property type="entry name" value="TRANSPORTER MFS SUPERFAMILY"/>
    <property type="match status" value="1"/>
</dbReference>
<dbReference type="GO" id="GO:0022857">
    <property type="term" value="F:transmembrane transporter activity"/>
    <property type="evidence" value="ECO:0007669"/>
    <property type="project" value="InterPro"/>
</dbReference>